<reference evidence="6 7" key="1">
    <citation type="journal article" date="2024" name="Appl. Environ. Microbiol.">
        <title>Pontiella agarivorans sp. nov., a novel marine anaerobic bacterium capable of degrading macroalgal polysaccharides and fixing nitrogen.</title>
        <authorList>
            <person name="Liu N."/>
            <person name="Kivenson V."/>
            <person name="Peng X."/>
            <person name="Cui Z."/>
            <person name="Lankiewicz T.S."/>
            <person name="Gosselin K.M."/>
            <person name="English C.J."/>
            <person name="Blair E.M."/>
            <person name="O'Malley M.A."/>
            <person name="Valentine D.L."/>
        </authorList>
    </citation>
    <scope>NUCLEOTIDE SEQUENCE [LARGE SCALE GENOMIC DNA]</scope>
    <source>
        <strain evidence="6 7">NLcol2</strain>
    </source>
</reference>
<keyword evidence="3" id="KW-1015">Disulfide bond</keyword>
<keyword evidence="2" id="KW-0862">Zinc</keyword>
<dbReference type="Gene3D" id="3.90.1280.10">
    <property type="entry name" value="HSP33 redox switch-like"/>
    <property type="match status" value="1"/>
</dbReference>
<organism evidence="6 7">
    <name type="scientific">Pontiella agarivorans</name>
    <dbReference type="NCBI Taxonomy" id="3038953"/>
    <lineage>
        <taxon>Bacteria</taxon>
        <taxon>Pseudomonadati</taxon>
        <taxon>Kiritimatiellota</taxon>
        <taxon>Kiritimatiellia</taxon>
        <taxon>Kiritimatiellales</taxon>
        <taxon>Pontiellaceae</taxon>
        <taxon>Pontiella</taxon>
    </lineage>
</organism>
<dbReference type="Gene3D" id="3.55.30.10">
    <property type="entry name" value="Hsp33 domain"/>
    <property type="match status" value="1"/>
</dbReference>
<comment type="caution">
    <text evidence="6">The sequence shown here is derived from an EMBL/GenBank/DDBJ whole genome shotgun (WGS) entry which is preliminary data.</text>
</comment>
<accession>A0ABU5MWN4</accession>
<dbReference type="InterPro" id="IPR016153">
    <property type="entry name" value="Heat_shock_Hsp33_N"/>
</dbReference>
<dbReference type="PANTHER" id="PTHR30111:SF1">
    <property type="entry name" value="33 KDA CHAPERONIN"/>
    <property type="match status" value="1"/>
</dbReference>
<evidence type="ECO:0000256" key="3">
    <source>
        <dbReference type="ARBA" id="ARBA00023157"/>
    </source>
</evidence>
<gene>
    <name evidence="6" type="ORF">P9H32_08245</name>
</gene>
<dbReference type="Proteomes" id="UP001290861">
    <property type="component" value="Unassembled WGS sequence"/>
</dbReference>
<evidence type="ECO:0000256" key="5">
    <source>
        <dbReference type="ARBA" id="ARBA00023284"/>
    </source>
</evidence>
<evidence type="ECO:0000256" key="2">
    <source>
        <dbReference type="ARBA" id="ARBA00022833"/>
    </source>
</evidence>
<dbReference type="RefSeq" id="WP_322608415.1">
    <property type="nucleotide sequence ID" value="NZ_JARVCO010000010.1"/>
</dbReference>
<keyword evidence="7" id="KW-1185">Reference proteome</keyword>
<keyword evidence="5" id="KW-0676">Redox-active center</keyword>
<evidence type="ECO:0000256" key="4">
    <source>
        <dbReference type="ARBA" id="ARBA00023186"/>
    </source>
</evidence>
<dbReference type="InterPro" id="IPR016154">
    <property type="entry name" value="Heat_shock_Hsp33_C"/>
</dbReference>
<evidence type="ECO:0000313" key="7">
    <source>
        <dbReference type="Proteomes" id="UP001290861"/>
    </source>
</evidence>
<keyword evidence="4" id="KW-0143">Chaperone</keyword>
<dbReference type="SUPFAM" id="SSF118352">
    <property type="entry name" value="HSP33 redox switch-like"/>
    <property type="match status" value="1"/>
</dbReference>
<dbReference type="PANTHER" id="PTHR30111">
    <property type="entry name" value="33 KDA CHAPERONIN"/>
    <property type="match status" value="1"/>
</dbReference>
<name>A0ABU5MWN4_9BACT</name>
<dbReference type="SUPFAM" id="SSF64397">
    <property type="entry name" value="Hsp33 domain"/>
    <property type="match status" value="1"/>
</dbReference>
<dbReference type="InterPro" id="IPR000397">
    <property type="entry name" value="Heat_shock_Hsp33"/>
</dbReference>
<proteinExistence type="predicted"/>
<dbReference type="EMBL" id="JARVCO010000010">
    <property type="protein sequence ID" value="MDZ8118617.1"/>
    <property type="molecule type" value="Genomic_DNA"/>
</dbReference>
<sequence>MNDLLYKGHFKGLDIAFTYVVSTRAVNETVIRHDCDPAGAHVLGRATAAGLLAAALLPEQRRLNICWKYEGGLKTVVVDAGNDGTVRSLISPNHLQEFENAHEALYGNEGQLQVISTENGAIINSGTTPIALHDVVNDLAYHYSVSDQVETGMSVMIGFQADPENPVALCQGWMIQALPNTDLERFDRIRTRMDEHGFRELLGHESAAEGYFEQIANVLVGNEPEYEGVHMEVCPAPEYRCTCSREKMAAVLRSIPIPDRMTIVKKNEPLGISCQFCNKRYELSIPECIAAWNEKVPD</sequence>
<protein>
    <submittedName>
        <fullName evidence="6">Hsp33 family molecular chaperone HslO</fullName>
    </submittedName>
</protein>
<evidence type="ECO:0000313" key="6">
    <source>
        <dbReference type="EMBL" id="MDZ8118617.1"/>
    </source>
</evidence>
<evidence type="ECO:0000256" key="1">
    <source>
        <dbReference type="ARBA" id="ARBA00022490"/>
    </source>
</evidence>
<keyword evidence="1" id="KW-0963">Cytoplasm</keyword>
<dbReference type="Pfam" id="PF01430">
    <property type="entry name" value="HSP33"/>
    <property type="match status" value="1"/>
</dbReference>